<reference evidence="1" key="1">
    <citation type="journal article" date="2020" name="mSystems">
        <title>Genome- and Community-Level Interaction Insights into Carbon Utilization and Element Cycling Functions of Hydrothermarchaeota in Hydrothermal Sediment.</title>
        <authorList>
            <person name="Zhou Z."/>
            <person name="Liu Y."/>
            <person name="Xu W."/>
            <person name="Pan J."/>
            <person name="Luo Z.H."/>
            <person name="Li M."/>
        </authorList>
    </citation>
    <scope>NUCLEOTIDE SEQUENCE [LARGE SCALE GENOMIC DNA]</scope>
    <source>
        <strain evidence="1">SpSt-774</strain>
    </source>
</reference>
<protein>
    <submittedName>
        <fullName evidence="1">Uncharacterized protein</fullName>
    </submittedName>
</protein>
<evidence type="ECO:0000313" key="1">
    <source>
        <dbReference type="EMBL" id="HGV97107.1"/>
    </source>
</evidence>
<gene>
    <name evidence="1" type="ORF">ENV60_02290</name>
</gene>
<accession>A0A7C4TAU8</accession>
<organism evidence="1">
    <name type="scientific">candidate division WOR-3 bacterium</name>
    <dbReference type="NCBI Taxonomy" id="2052148"/>
    <lineage>
        <taxon>Bacteria</taxon>
        <taxon>Bacteria division WOR-3</taxon>
    </lineage>
</organism>
<comment type="caution">
    <text evidence="1">The sequence shown here is derived from an EMBL/GenBank/DDBJ whole genome shotgun (WGS) entry which is preliminary data.</text>
</comment>
<dbReference type="EMBL" id="DTGZ01000042">
    <property type="protein sequence ID" value="HGV97107.1"/>
    <property type="molecule type" value="Genomic_DNA"/>
</dbReference>
<sequence length="63" mass="7134">MDAWYYNGSSWEQATYDSNGTAIPHEHPNFQGDEGGHTTFESCEQKGKAVWWMLARIAGWQGP</sequence>
<name>A0A7C4TAU8_UNCW3</name>
<proteinExistence type="predicted"/>
<dbReference type="AlphaFoldDB" id="A0A7C4TAU8"/>